<accession>A0A1B1S929</accession>
<dbReference type="EMBL" id="CP015402">
    <property type="protein sequence ID" value="ANU63295.1"/>
    <property type="molecule type" value="Genomic_DNA"/>
</dbReference>
<dbReference type="GO" id="GO:0003684">
    <property type="term" value="F:damaged DNA binding"/>
    <property type="evidence" value="ECO:0007669"/>
    <property type="project" value="InterPro"/>
</dbReference>
<evidence type="ECO:0000313" key="4">
    <source>
        <dbReference type="Proteomes" id="UP000186351"/>
    </source>
</evidence>
<dbReference type="GO" id="GO:0008168">
    <property type="term" value="F:methyltransferase activity"/>
    <property type="evidence" value="ECO:0007669"/>
    <property type="project" value="UniProtKB-KW"/>
</dbReference>
<dbReference type="STRING" id="1796646.A4V02_05855"/>
<reference evidence="4" key="1">
    <citation type="submission" date="2016-04" db="EMBL/GenBank/DDBJ databases">
        <title>Complete Genome Sequences of Twelve Strains of a Stable Defined Moderately Diverse Mouse Microbiota 2 (sDMDMm2).</title>
        <authorList>
            <person name="Uchimura Y."/>
            <person name="Wyss M."/>
            <person name="Brugiroux S."/>
            <person name="Limenitakis J.P."/>
            <person name="Stecher B."/>
            <person name="McCoy K.D."/>
            <person name="Macpherson A.J."/>
        </authorList>
    </citation>
    <scope>NUCLEOTIDE SEQUENCE [LARGE SCALE GENOMIC DNA]</scope>
    <source>
        <strain evidence="4">YL27</strain>
    </source>
</reference>
<dbReference type="PANTHER" id="PTHR11076">
    <property type="entry name" value="DNA REPAIR POLYMERASE UMUC / TRANSFERASE FAMILY MEMBER"/>
    <property type="match status" value="1"/>
</dbReference>
<name>A0A1B1S929_9BACT</name>
<accession>A0A1Z2XJK6</accession>
<sequence>MDNRQRSYIAIDLKSFYASVECVDRGLDPLDTNLVVADSSRTQKTICLAVSPRMKEYGLKGRPRLFEVVQRIREVNIARSRNAPGGKFTGRSYSAMELASHPEMAVDYVVAKPRMAEYLRKSAQIYKVYLRYISPEDIHVYSIDEVFIDVTSYLRSYGVTPHELALRIIRDVLATTGITATAGIGTNMYLCKVAMDIVAKKMAPDKDGVRIAELDEMSYRHMLWDHRPLTDFWRIGRGISRRLEQYGITTMGDVARCSIDNEELLYSMFGVNAELLIDHAWGWEPVTMDMVKAYRPENRSMGSGQVLSCAYTADKARVVALEMAETLSLELFRKGCVTDRIMLGVGYDASSLTDPDIAMRYHGRVSSDFYGRPVPYHTHVTANLSEYTSSTSMIVQAVSELFDGSVNHDLLVRRLTVTAMRVADEKTMHRSGSDTSQLELFVDYDKLQAERKEKEQKMKRERSLQQALLRIKDTYGKNAILRGLNYAEGATQRERNFQIGGHKA</sequence>
<dbReference type="InterPro" id="IPR043128">
    <property type="entry name" value="Rev_trsase/Diguanyl_cyclase"/>
</dbReference>
<dbReference type="InterPro" id="IPR050116">
    <property type="entry name" value="DNA_polymerase-Y"/>
</dbReference>
<keyword evidence="3" id="KW-0489">Methyltransferase</keyword>
<dbReference type="PROSITE" id="PS50173">
    <property type="entry name" value="UMUC"/>
    <property type="match status" value="1"/>
</dbReference>
<dbReference type="OrthoDB" id="9808813at2"/>
<dbReference type="InterPro" id="IPR043502">
    <property type="entry name" value="DNA/RNA_pol_sf"/>
</dbReference>
<comment type="similarity">
    <text evidence="1">Belongs to the DNA polymerase type-Y family.</text>
</comment>
<protein>
    <submittedName>
        <fullName evidence="3">DNA methylase</fullName>
    </submittedName>
</protein>
<dbReference type="GO" id="GO:0006281">
    <property type="term" value="P:DNA repair"/>
    <property type="evidence" value="ECO:0007669"/>
    <property type="project" value="InterPro"/>
</dbReference>
<dbReference type="InterPro" id="IPR001126">
    <property type="entry name" value="UmuC"/>
</dbReference>
<dbReference type="InterPro" id="IPR017961">
    <property type="entry name" value="DNA_pol_Y-fam_little_finger"/>
</dbReference>
<evidence type="ECO:0000256" key="1">
    <source>
        <dbReference type="ARBA" id="ARBA00010945"/>
    </source>
</evidence>
<dbReference type="GeneID" id="65536376"/>
<dbReference type="Gene3D" id="3.30.70.270">
    <property type="match status" value="1"/>
</dbReference>
<dbReference type="GO" id="GO:0009432">
    <property type="term" value="P:SOS response"/>
    <property type="evidence" value="ECO:0007669"/>
    <property type="project" value="TreeGrafter"/>
</dbReference>
<dbReference type="RefSeq" id="WP_068960639.1">
    <property type="nucleotide sequence ID" value="NZ_CAJTAP010000015.1"/>
</dbReference>
<evidence type="ECO:0000259" key="2">
    <source>
        <dbReference type="PROSITE" id="PS50173"/>
    </source>
</evidence>
<dbReference type="Gene3D" id="1.10.150.20">
    <property type="entry name" value="5' to 3' exonuclease, C-terminal subdomain"/>
    <property type="match status" value="1"/>
</dbReference>
<dbReference type="PANTHER" id="PTHR11076:SF35">
    <property type="entry name" value="DNA REPAIR PROTEIN HOMOLOG YOBH"/>
    <property type="match status" value="1"/>
</dbReference>
<proteinExistence type="inferred from homology"/>
<evidence type="ECO:0000313" key="3">
    <source>
        <dbReference type="EMBL" id="ANU63295.1"/>
    </source>
</evidence>
<dbReference type="GO" id="GO:0042276">
    <property type="term" value="P:error-prone translesion synthesis"/>
    <property type="evidence" value="ECO:0007669"/>
    <property type="project" value="TreeGrafter"/>
</dbReference>
<dbReference type="AlphaFoldDB" id="A0A1B1S929"/>
<dbReference type="SUPFAM" id="SSF56672">
    <property type="entry name" value="DNA/RNA polymerases"/>
    <property type="match status" value="1"/>
</dbReference>
<feature type="domain" description="UmuC" evidence="2">
    <location>
        <begin position="8"/>
        <end position="236"/>
    </location>
</feature>
<dbReference type="KEGG" id="pary:A4V02_05855"/>
<dbReference type="Pfam" id="PF11799">
    <property type="entry name" value="IMS_C"/>
    <property type="match status" value="1"/>
</dbReference>
<dbReference type="GO" id="GO:0032259">
    <property type="term" value="P:methylation"/>
    <property type="evidence" value="ECO:0007669"/>
    <property type="project" value="UniProtKB-KW"/>
</dbReference>
<keyword evidence="4" id="KW-1185">Reference proteome</keyword>
<keyword evidence="3" id="KW-0808">Transferase</keyword>
<gene>
    <name evidence="3" type="ORF">A4V02_05855</name>
</gene>
<dbReference type="GO" id="GO:0003887">
    <property type="term" value="F:DNA-directed DNA polymerase activity"/>
    <property type="evidence" value="ECO:0007669"/>
    <property type="project" value="TreeGrafter"/>
</dbReference>
<organism evidence="3 4">
    <name type="scientific">Muribaculum intestinale</name>
    <dbReference type="NCBI Taxonomy" id="1796646"/>
    <lineage>
        <taxon>Bacteria</taxon>
        <taxon>Pseudomonadati</taxon>
        <taxon>Bacteroidota</taxon>
        <taxon>Bacteroidia</taxon>
        <taxon>Bacteroidales</taxon>
        <taxon>Muribaculaceae</taxon>
        <taxon>Muribaculum</taxon>
    </lineage>
</organism>
<dbReference type="Pfam" id="PF00817">
    <property type="entry name" value="IMS"/>
    <property type="match status" value="1"/>
</dbReference>
<dbReference type="GO" id="GO:0005829">
    <property type="term" value="C:cytosol"/>
    <property type="evidence" value="ECO:0007669"/>
    <property type="project" value="TreeGrafter"/>
</dbReference>
<dbReference type="Proteomes" id="UP000186351">
    <property type="component" value="Chromosome"/>
</dbReference>